<organism evidence="1 2">
    <name type="scientific">Candidatus Wolfebacteria bacterium GW2011_GWC1_43_10</name>
    <dbReference type="NCBI Taxonomy" id="1619011"/>
    <lineage>
        <taxon>Bacteria</taxon>
        <taxon>Candidatus Wolfeibacteriota</taxon>
    </lineage>
</organism>
<comment type="caution">
    <text evidence="1">The sequence shown here is derived from an EMBL/GenBank/DDBJ whole genome shotgun (WGS) entry which is preliminary data.</text>
</comment>
<dbReference type="EMBL" id="LCFA01000012">
    <property type="protein sequence ID" value="KKS82177.1"/>
    <property type="molecule type" value="Genomic_DNA"/>
</dbReference>
<name>A0A0G1C9F7_9BACT</name>
<protein>
    <submittedName>
        <fullName evidence="1">Uncharacterized protein</fullName>
    </submittedName>
</protein>
<reference evidence="1 2" key="1">
    <citation type="journal article" date="2015" name="Nature">
        <title>rRNA introns, odd ribosomes, and small enigmatic genomes across a large radiation of phyla.</title>
        <authorList>
            <person name="Brown C.T."/>
            <person name="Hug L.A."/>
            <person name="Thomas B.C."/>
            <person name="Sharon I."/>
            <person name="Castelle C.J."/>
            <person name="Singh A."/>
            <person name="Wilkins M.J."/>
            <person name="Williams K.H."/>
            <person name="Banfield J.F."/>
        </authorList>
    </citation>
    <scope>NUCLEOTIDE SEQUENCE [LARGE SCALE GENOMIC DNA]</scope>
</reference>
<proteinExistence type="predicted"/>
<accession>A0A0G1C9F7</accession>
<dbReference type="AlphaFoldDB" id="A0A0G1C9F7"/>
<evidence type="ECO:0000313" key="2">
    <source>
        <dbReference type="Proteomes" id="UP000034810"/>
    </source>
</evidence>
<sequence length="38" mass="4254">MTLSRFSSDEFLVLGDSDSSGDGFLHMLKRSDANIQIY</sequence>
<dbReference type="Proteomes" id="UP000034810">
    <property type="component" value="Unassembled WGS sequence"/>
</dbReference>
<evidence type="ECO:0000313" key="1">
    <source>
        <dbReference type="EMBL" id="KKS82177.1"/>
    </source>
</evidence>
<gene>
    <name evidence="1" type="ORF">UV58_C0012G0023</name>
</gene>